<sequence>MEKFGAQKQKTDQAARKFATKRLAGLLFILIFLLLVSPLLTFSGVSGLQVVSSSDELARLDRVLKTLEKFDHSQGEAPALELERLVFSLKDKSELRQAAEKRLLEFFTSNFSRDARVAVSKPLSWIAGPETARALAGQLLDPEKSDPARYVLERIPGEEADKVLIEALDRAPAVVIPGIISSLGHRRAKAAVSPLEKLLRKNPSPQVVYNAIEALGNIGGDGATRILSGYLKSGDENLRLRAVDALLRIAGREIEDKNLKEAGAISNLLLGLRLTPAQRLAAWRVKILASGENYGREIQAALKSKDEMAQQAAIGLIPVLVPRDKIADYLGLFSGLPDNLQVQVAAALSNYPVPVAREYLLNLAEKSPSAEVRTEALVSLGNAGDYSVIEFLVRKAASARGKEKNAARESLLALRGKPVDDKILDLLAAGPEQSVRNELLLAACERNIRESREYFLKEASNPSADPALVSRGLRAFGDIGMAEELLKVAFSTEDETFREELAAIMAAWAKQSARPEARSTFFRNLLGKESDPGRQALLISIIGKIGERNSLPQLRSYLRVQNSVVREASLKALADWPEVEARDDLMEIIRTSADLKEKVLAVRGLVRLTASERYRRPEAVVESLKEIYSLSPRAEEKKLVLSAISDFPCQPALEFCQGLVSDPEVGPEARAALEKISQRLKR</sequence>
<name>A0A3E2BJ77_9BACT</name>
<dbReference type="AlphaFoldDB" id="A0A3E2BJ77"/>
<evidence type="ECO:0000313" key="2">
    <source>
        <dbReference type="Proteomes" id="UP000257323"/>
    </source>
</evidence>
<dbReference type="InterPro" id="IPR016024">
    <property type="entry name" value="ARM-type_fold"/>
</dbReference>
<dbReference type="EMBL" id="QUAH01000023">
    <property type="protein sequence ID" value="RFT14697.1"/>
    <property type="molecule type" value="Genomic_DNA"/>
</dbReference>
<dbReference type="GO" id="GO:0019135">
    <property type="term" value="F:deoxyhypusine monooxygenase activity"/>
    <property type="evidence" value="ECO:0007669"/>
    <property type="project" value="TreeGrafter"/>
</dbReference>
<gene>
    <name evidence="1" type="ORF">OP8BY_2475</name>
</gene>
<dbReference type="PANTHER" id="PTHR12697:SF20">
    <property type="entry name" value="HEAT REPEAT-CONTAINING PROTEIN 4"/>
    <property type="match status" value="1"/>
</dbReference>
<dbReference type="Gene3D" id="1.25.10.10">
    <property type="entry name" value="Leucine-rich Repeat Variant"/>
    <property type="match status" value="3"/>
</dbReference>
<dbReference type="Pfam" id="PF13646">
    <property type="entry name" value="HEAT_2"/>
    <property type="match status" value="2"/>
</dbReference>
<evidence type="ECO:0000313" key="1">
    <source>
        <dbReference type="EMBL" id="RFT14697.1"/>
    </source>
</evidence>
<comment type="caution">
    <text evidence="1">The sequence shown here is derived from an EMBL/GenBank/DDBJ whole genome shotgun (WGS) entry which is preliminary data.</text>
</comment>
<protein>
    <submittedName>
        <fullName evidence="1">HEAT repeat protein</fullName>
    </submittedName>
</protein>
<proteinExistence type="predicted"/>
<accession>A0A3E2BJ77</accession>
<dbReference type="Proteomes" id="UP000257323">
    <property type="component" value="Unassembled WGS sequence"/>
</dbReference>
<reference evidence="1 2" key="1">
    <citation type="submission" date="2018-08" db="EMBL/GenBank/DDBJ databases">
        <title>Genome analysis of the thermophilic bacterium of the candidate phylum Aminicenantes from deep subsurface aquifer revealed its physiology and ecological role.</title>
        <authorList>
            <person name="Kadnikov V.V."/>
            <person name="Mardanov A.V."/>
            <person name="Beletsky A.V."/>
            <person name="Karnachuk O.V."/>
            <person name="Ravin N.V."/>
        </authorList>
    </citation>
    <scope>NUCLEOTIDE SEQUENCE [LARGE SCALE GENOMIC DNA]</scope>
    <source>
        <strain evidence="1">BY38</strain>
    </source>
</reference>
<organism evidence="1 2">
    <name type="scientific">Candidatus Saccharicenans subterraneus</name>
    <dbReference type="NCBI Taxonomy" id="2508984"/>
    <lineage>
        <taxon>Bacteria</taxon>
        <taxon>Candidatus Aminicenantota</taxon>
        <taxon>Candidatus Aminicenantia</taxon>
        <taxon>Candidatus Aminicenantales</taxon>
        <taxon>Candidatus Saccharicenantaceae</taxon>
        <taxon>Candidatus Saccharicenans</taxon>
    </lineage>
</organism>
<dbReference type="PANTHER" id="PTHR12697">
    <property type="entry name" value="PBS LYASE HEAT-LIKE PROTEIN"/>
    <property type="match status" value="1"/>
</dbReference>
<dbReference type="SUPFAM" id="SSF48371">
    <property type="entry name" value="ARM repeat"/>
    <property type="match status" value="1"/>
</dbReference>
<dbReference type="InterPro" id="IPR011989">
    <property type="entry name" value="ARM-like"/>
</dbReference>